<evidence type="ECO:0000313" key="3">
    <source>
        <dbReference type="EMBL" id="MBE0370421.1"/>
    </source>
</evidence>
<dbReference type="PANTHER" id="PTHR37828">
    <property type="entry name" value="GSR2449 PROTEIN"/>
    <property type="match status" value="1"/>
</dbReference>
<feature type="domain" description="YCII-related" evidence="2">
    <location>
        <begin position="1"/>
        <end position="81"/>
    </location>
</feature>
<evidence type="ECO:0000313" key="4">
    <source>
        <dbReference type="Proteomes" id="UP000615755"/>
    </source>
</evidence>
<dbReference type="EMBL" id="AQGV01000015">
    <property type="protein sequence ID" value="MBE0370421.1"/>
    <property type="molecule type" value="Genomic_DNA"/>
</dbReference>
<dbReference type="Pfam" id="PF03795">
    <property type="entry name" value="YCII"/>
    <property type="match status" value="1"/>
</dbReference>
<protein>
    <recommendedName>
        <fullName evidence="2">YCII-related domain-containing protein</fullName>
    </recommendedName>
</protein>
<proteinExistence type="inferred from homology"/>
<organism evidence="3 4">
    <name type="scientific">Pseudoalteromonas aurantia 208</name>
    <dbReference type="NCBI Taxonomy" id="1314867"/>
    <lineage>
        <taxon>Bacteria</taxon>
        <taxon>Pseudomonadati</taxon>
        <taxon>Pseudomonadota</taxon>
        <taxon>Gammaproteobacteria</taxon>
        <taxon>Alteromonadales</taxon>
        <taxon>Pseudoalteromonadaceae</taxon>
        <taxon>Pseudoalteromonas</taxon>
    </lineage>
</organism>
<comment type="caution">
    <text evidence="3">The sequence shown here is derived from an EMBL/GenBank/DDBJ whole genome shotgun (WGS) entry which is preliminary data.</text>
</comment>
<keyword evidence="4" id="KW-1185">Reference proteome</keyword>
<evidence type="ECO:0000259" key="2">
    <source>
        <dbReference type="Pfam" id="PF03795"/>
    </source>
</evidence>
<dbReference type="SUPFAM" id="SSF54909">
    <property type="entry name" value="Dimeric alpha+beta barrel"/>
    <property type="match status" value="1"/>
</dbReference>
<evidence type="ECO:0000256" key="1">
    <source>
        <dbReference type="ARBA" id="ARBA00007689"/>
    </source>
</evidence>
<comment type="similarity">
    <text evidence="1">Belongs to the YciI family.</text>
</comment>
<dbReference type="InterPro" id="IPR005545">
    <property type="entry name" value="YCII"/>
</dbReference>
<sequence length="97" mass="11168">MFIISITYLVPLHEVEKHLAAHLLFLDKYYESGLFLISGRKQPRTGGIIIANTTQTLEVEEALKNDPFQQHKLATYEVTEFIPSKTTHKLNFLQQIP</sequence>
<gene>
    <name evidence="3" type="ORF">PAUR_b0463</name>
</gene>
<dbReference type="InterPro" id="IPR011008">
    <property type="entry name" value="Dimeric_a/b-barrel"/>
</dbReference>
<dbReference type="PANTHER" id="PTHR37828:SF1">
    <property type="entry name" value="YCII-RELATED DOMAIN-CONTAINING PROTEIN"/>
    <property type="match status" value="1"/>
</dbReference>
<reference evidence="3 4" key="1">
    <citation type="submission" date="2015-03" db="EMBL/GenBank/DDBJ databases">
        <title>Genome sequence of Pseudoalteromonas aurantia.</title>
        <authorList>
            <person name="Xie B.-B."/>
            <person name="Rong J.-C."/>
            <person name="Qin Q.-L."/>
            <person name="Zhang Y.-Z."/>
        </authorList>
    </citation>
    <scope>NUCLEOTIDE SEQUENCE [LARGE SCALE GENOMIC DNA]</scope>
    <source>
        <strain evidence="3 4">208</strain>
    </source>
</reference>
<name>A0ABR9EHF6_9GAMM</name>
<dbReference type="RefSeq" id="WP_192509536.1">
    <property type="nucleotide sequence ID" value="NZ_AQGV01000015.1"/>
</dbReference>
<accession>A0ABR9EHF6</accession>
<dbReference type="Proteomes" id="UP000615755">
    <property type="component" value="Unassembled WGS sequence"/>
</dbReference>